<gene>
    <name evidence="1" type="ORF">F4820DRAFT_466234</name>
</gene>
<organism evidence="1 2">
    <name type="scientific">Hypoxylon rubiginosum</name>
    <dbReference type="NCBI Taxonomy" id="110542"/>
    <lineage>
        <taxon>Eukaryota</taxon>
        <taxon>Fungi</taxon>
        <taxon>Dikarya</taxon>
        <taxon>Ascomycota</taxon>
        <taxon>Pezizomycotina</taxon>
        <taxon>Sordariomycetes</taxon>
        <taxon>Xylariomycetidae</taxon>
        <taxon>Xylariales</taxon>
        <taxon>Hypoxylaceae</taxon>
        <taxon>Hypoxylon</taxon>
    </lineage>
</organism>
<comment type="caution">
    <text evidence="1">The sequence shown here is derived from an EMBL/GenBank/DDBJ whole genome shotgun (WGS) entry which is preliminary data.</text>
</comment>
<protein>
    <submittedName>
        <fullName evidence="1">Uncharacterized protein</fullName>
    </submittedName>
</protein>
<dbReference type="Proteomes" id="UP001497700">
    <property type="component" value="Unassembled WGS sequence"/>
</dbReference>
<evidence type="ECO:0000313" key="1">
    <source>
        <dbReference type="EMBL" id="KAI4859885.1"/>
    </source>
</evidence>
<reference evidence="1 2" key="1">
    <citation type="journal article" date="2022" name="New Phytol.">
        <title>Ecological generalism drives hyperdiversity of secondary metabolite gene clusters in xylarialean endophytes.</title>
        <authorList>
            <person name="Franco M.E.E."/>
            <person name="Wisecaver J.H."/>
            <person name="Arnold A.E."/>
            <person name="Ju Y.M."/>
            <person name="Slot J.C."/>
            <person name="Ahrendt S."/>
            <person name="Moore L.P."/>
            <person name="Eastman K.E."/>
            <person name="Scott K."/>
            <person name="Konkel Z."/>
            <person name="Mondo S.J."/>
            <person name="Kuo A."/>
            <person name="Hayes R.D."/>
            <person name="Haridas S."/>
            <person name="Andreopoulos B."/>
            <person name="Riley R."/>
            <person name="LaButti K."/>
            <person name="Pangilinan J."/>
            <person name="Lipzen A."/>
            <person name="Amirebrahimi M."/>
            <person name="Yan J."/>
            <person name="Adam C."/>
            <person name="Keymanesh K."/>
            <person name="Ng V."/>
            <person name="Louie K."/>
            <person name="Northen T."/>
            <person name="Drula E."/>
            <person name="Henrissat B."/>
            <person name="Hsieh H.M."/>
            <person name="Youens-Clark K."/>
            <person name="Lutzoni F."/>
            <person name="Miadlikowska J."/>
            <person name="Eastwood D.C."/>
            <person name="Hamelin R.C."/>
            <person name="Grigoriev I.V."/>
            <person name="U'Ren J.M."/>
        </authorList>
    </citation>
    <scope>NUCLEOTIDE SEQUENCE [LARGE SCALE GENOMIC DNA]</scope>
    <source>
        <strain evidence="1 2">CBS 119005</strain>
    </source>
</reference>
<evidence type="ECO:0000313" key="2">
    <source>
        <dbReference type="Proteomes" id="UP001497700"/>
    </source>
</evidence>
<proteinExistence type="predicted"/>
<keyword evidence="2" id="KW-1185">Reference proteome</keyword>
<dbReference type="EMBL" id="MU393608">
    <property type="protein sequence ID" value="KAI4859885.1"/>
    <property type="molecule type" value="Genomic_DNA"/>
</dbReference>
<sequence>MPGRKGYDMTWVFRGSRPQKSENIQQGSSKCNTARPDSHINYLESDLPSPLLTSPTQAPQEATEQPSRLSPGYSRSTGTQYTVYNQKTGRGWLRRSKSIDSSLPATDPTDQDASTDGFPSLTRMASGNGGHMSRGANYDRAGIRKGMGSIAQRAVDRATRASLTARRLLAPAGAHDAYRLGQLPGLIHPAAIIAPSVPTRIIESEMNIQSVPAIIVTSPSDDEDDNYGVRVINSRGRNRAQRPRSAYY</sequence>
<accession>A0ACB9YKF3</accession>
<name>A0ACB9YKF3_9PEZI</name>